<protein>
    <submittedName>
        <fullName evidence="4">SPOR domain-containing protein</fullName>
    </submittedName>
</protein>
<evidence type="ECO:0000313" key="4">
    <source>
        <dbReference type="EMBL" id="QSI77213.1"/>
    </source>
</evidence>
<dbReference type="PANTHER" id="PTHR38687">
    <property type="entry name" value="CELL DIVISION PROTEIN DEDD-RELATED"/>
    <property type="match status" value="1"/>
</dbReference>
<dbReference type="Gene3D" id="3.30.70.1070">
    <property type="entry name" value="Sporulation related repeat"/>
    <property type="match status" value="1"/>
</dbReference>
<dbReference type="PANTHER" id="PTHR38687:SF1">
    <property type="entry name" value="CELL DIVISION PROTEIN DEDD"/>
    <property type="match status" value="1"/>
</dbReference>
<accession>A0ABX7M630</accession>
<dbReference type="EMBL" id="CP071060">
    <property type="protein sequence ID" value="QSI77213.1"/>
    <property type="molecule type" value="Genomic_DNA"/>
</dbReference>
<evidence type="ECO:0000256" key="2">
    <source>
        <dbReference type="SAM" id="Phobius"/>
    </source>
</evidence>
<dbReference type="SUPFAM" id="SSF110997">
    <property type="entry name" value="Sporulation related repeat"/>
    <property type="match status" value="1"/>
</dbReference>
<evidence type="ECO:0000259" key="3">
    <source>
        <dbReference type="PROSITE" id="PS51724"/>
    </source>
</evidence>
<dbReference type="Proteomes" id="UP000663570">
    <property type="component" value="Chromosome"/>
</dbReference>
<organism evidence="4 5">
    <name type="scientific">Niveibacterium microcysteis</name>
    <dbReference type="NCBI Taxonomy" id="2811415"/>
    <lineage>
        <taxon>Bacteria</taxon>
        <taxon>Pseudomonadati</taxon>
        <taxon>Pseudomonadota</taxon>
        <taxon>Betaproteobacteria</taxon>
        <taxon>Rhodocyclales</taxon>
        <taxon>Rhodocyclaceae</taxon>
        <taxon>Niveibacterium</taxon>
    </lineage>
</organism>
<feature type="compositionally biased region" description="Low complexity" evidence="1">
    <location>
        <begin position="82"/>
        <end position="98"/>
    </location>
</feature>
<dbReference type="Pfam" id="PF05036">
    <property type="entry name" value="SPOR"/>
    <property type="match status" value="1"/>
</dbReference>
<name>A0ABX7M630_9RHOO</name>
<dbReference type="InterPro" id="IPR007730">
    <property type="entry name" value="SPOR-like_dom"/>
</dbReference>
<evidence type="ECO:0000313" key="5">
    <source>
        <dbReference type="Proteomes" id="UP000663570"/>
    </source>
</evidence>
<dbReference type="PROSITE" id="PS51724">
    <property type="entry name" value="SPOR"/>
    <property type="match status" value="1"/>
</dbReference>
<feature type="transmembrane region" description="Helical" evidence="2">
    <location>
        <begin position="21"/>
        <end position="42"/>
    </location>
</feature>
<dbReference type="RefSeq" id="WP_206254730.1">
    <property type="nucleotide sequence ID" value="NZ_CP071060.1"/>
</dbReference>
<feature type="region of interest" description="Disordered" evidence="1">
    <location>
        <begin position="60"/>
        <end position="105"/>
    </location>
</feature>
<sequence length="221" mass="22990">MSRAQKPRPQPARNSSQGSTLIGVFVGLIIGVLIAAALAWYFSRPYDFQKAGGKPEAAQSIGGAPIALPGKPGDKPVEKPAEQAATAAPAQPAAQSAPDGDKKFDFYDILPKGDQAALPPAQNAKPAAQAESADRFYLQLGAFADPSEVDNLKARLALMGVEASVQRIEAGDKGTLHRVRIGPYAKPEDMNAARAQLAQAGIESNVVKVKASTPAATQSGH</sequence>
<keyword evidence="2" id="KW-0812">Transmembrane</keyword>
<reference evidence="4 5" key="1">
    <citation type="submission" date="2021-02" db="EMBL/GenBank/DDBJ databases">
        <title>Niveibacterium changnyeongensis HC41.</title>
        <authorList>
            <person name="Kang M."/>
        </authorList>
    </citation>
    <scope>NUCLEOTIDE SEQUENCE [LARGE SCALE GENOMIC DNA]</scope>
    <source>
        <strain evidence="4 5">HC41</strain>
    </source>
</reference>
<proteinExistence type="predicted"/>
<keyword evidence="2" id="KW-1133">Transmembrane helix</keyword>
<keyword evidence="5" id="KW-1185">Reference proteome</keyword>
<gene>
    <name evidence="4" type="ORF">JY500_00745</name>
</gene>
<dbReference type="InterPro" id="IPR052521">
    <property type="entry name" value="Cell_div_SPOR-domain"/>
</dbReference>
<evidence type="ECO:0000256" key="1">
    <source>
        <dbReference type="SAM" id="MobiDB-lite"/>
    </source>
</evidence>
<dbReference type="InterPro" id="IPR036680">
    <property type="entry name" value="SPOR-like_sf"/>
</dbReference>
<feature type="compositionally biased region" description="Basic and acidic residues" evidence="1">
    <location>
        <begin position="72"/>
        <end position="81"/>
    </location>
</feature>
<feature type="domain" description="SPOR" evidence="3">
    <location>
        <begin position="130"/>
        <end position="210"/>
    </location>
</feature>
<keyword evidence="2" id="KW-0472">Membrane</keyword>